<dbReference type="Gene3D" id="3.40.50.880">
    <property type="match status" value="1"/>
</dbReference>
<name>A0A2S8F0K8_9BACT</name>
<proteinExistence type="predicted"/>
<keyword evidence="1" id="KW-1133">Transmembrane helix</keyword>
<dbReference type="PANTHER" id="PTHR37947:SF1">
    <property type="entry name" value="BLL2462 PROTEIN"/>
    <property type="match status" value="1"/>
</dbReference>
<feature type="domain" description="Putative glutamine amidotransferase" evidence="2">
    <location>
        <begin position="416"/>
        <end position="607"/>
    </location>
</feature>
<feature type="transmembrane region" description="Helical" evidence="1">
    <location>
        <begin position="22"/>
        <end position="41"/>
    </location>
</feature>
<dbReference type="InterPro" id="IPR029062">
    <property type="entry name" value="Class_I_gatase-like"/>
</dbReference>
<accession>A0A2S8F0K8</accession>
<keyword evidence="1" id="KW-0812">Transmembrane</keyword>
<dbReference type="EMBL" id="PUIA01000074">
    <property type="protein sequence ID" value="PQO25677.1"/>
    <property type="molecule type" value="Genomic_DNA"/>
</dbReference>
<feature type="transmembrane region" description="Helical" evidence="1">
    <location>
        <begin position="48"/>
        <end position="70"/>
    </location>
</feature>
<evidence type="ECO:0000313" key="4">
    <source>
        <dbReference type="Proteomes" id="UP000240009"/>
    </source>
</evidence>
<dbReference type="AlphaFoldDB" id="A0A2S8F0K8"/>
<keyword evidence="1" id="KW-0472">Membrane</keyword>
<sequence length="792" mass="87792">MNDWVQDQWLLEWPNVWAAQEWIVPAGVIGTVLFTLILWAYQSIQAPLIVKLACAAAKTLAVLLLATLLVEPMRSETKPVPGANLFVVLADHSQSLQVVDPGQSETRADLLKQQLDRAAPWQVRLGQEFDVRRYQFADQLSPVSDYEEYLADGRATGMISALDSIADRFEGRPIAGVLLLTDGNATDITELAIDWSKYPPIFPVQIGADEPAADVQVRRVSASQTNFEASPVTVTADIAATGMVGESIAIELLDEQGEVLETQTVSQPAEGQSFTARFQIKPGERGVLFYQVRAYAQSQAGLFEDASKSNEATLLNNSRTVMVNRGHGPYKVLYVSGRPNWEFKFLNRSLAEDDEVELHGLIRIAKKEPRFQFREKDSNANRIFTNTDDEGKEQVEQYDEPVLLRVGKLEPGELSGGFPKSADELFPYHAIILDDLEADFFTQQQKSLIQEFVSLRGGGLLMLGGGESFVQGQYLRSPVGEVLPVYLNSVSPRTGASEFSLALTREGMLEPWVRVRTTQEQEQQRLAAMPGLRVLNEVGALKPGASELLSVVSATGETRPGLVTQRFGKGRTAAFLVGDLWRWKLHPSSHDNDDFERTWRQTVRWLIADVPQRVRVEAIAKKDDPNHPLHLSVQVNDESYQPLDNADVAIEISTPAEDVLKLKAEPQDAVSGQYGSSYVSRTDGMYRATIIANNPDGSEIDRVETGWVADPAAEEFANLAPNVELMRQIAEGSGGEVVRLNRLDSFVSTLSDREIPISQPMVRSVWHTWGVFLLAIGLLSIEWGVRRWKGLA</sequence>
<evidence type="ECO:0000259" key="2">
    <source>
        <dbReference type="Pfam" id="PF07090"/>
    </source>
</evidence>
<gene>
    <name evidence="3" type="ORF">C5Y96_22930</name>
</gene>
<evidence type="ECO:0000313" key="3">
    <source>
        <dbReference type="EMBL" id="PQO25677.1"/>
    </source>
</evidence>
<evidence type="ECO:0000256" key="1">
    <source>
        <dbReference type="SAM" id="Phobius"/>
    </source>
</evidence>
<dbReference type="Pfam" id="PF07090">
    <property type="entry name" value="GATase1_like"/>
    <property type="match status" value="1"/>
</dbReference>
<reference evidence="3 4" key="1">
    <citation type="submission" date="2018-02" db="EMBL/GenBank/DDBJ databases">
        <title>Comparative genomes isolates from brazilian mangrove.</title>
        <authorList>
            <person name="Araujo J.E."/>
            <person name="Taketani R.G."/>
            <person name="Silva M.C.P."/>
            <person name="Loureco M.V."/>
            <person name="Andreote F.D."/>
        </authorList>
    </citation>
    <scope>NUCLEOTIDE SEQUENCE [LARGE SCALE GENOMIC DNA]</scope>
    <source>
        <strain evidence="3 4">HEX-2 MGV</strain>
    </source>
</reference>
<dbReference type="Proteomes" id="UP000240009">
    <property type="component" value="Unassembled WGS sequence"/>
</dbReference>
<dbReference type="OrthoDB" id="9781333at2"/>
<dbReference type="PANTHER" id="PTHR37947">
    <property type="entry name" value="BLL2462 PROTEIN"/>
    <property type="match status" value="1"/>
</dbReference>
<dbReference type="RefSeq" id="WP_105358305.1">
    <property type="nucleotide sequence ID" value="NZ_PUIA01000074.1"/>
</dbReference>
<dbReference type="SUPFAM" id="SSF52317">
    <property type="entry name" value="Class I glutamine amidotransferase-like"/>
    <property type="match status" value="1"/>
</dbReference>
<comment type="caution">
    <text evidence="3">The sequence shown here is derived from an EMBL/GenBank/DDBJ whole genome shotgun (WGS) entry which is preliminary data.</text>
</comment>
<protein>
    <recommendedName>
        <fullName evidence="2">Putative glutamine amidotransferase domain-containing protein</fullName>
    </recommendedName>
</protein>
<organism evidence="3 4">
    <name type="scientific">Blastopirellula marina</name>
    <dbReference type="NCBI Taxonomy" id="124"/>
    <lineage>
        <taxon>Bacteria</taxon>
        <taxon>Pseudomonadati</taxon>
        <taxon>Planctomycetota</taxon>
        <taxon>Planctomycetia</taxon>
        <taxon>Pirellulales</taxon>
        <taxon>Pirellulaceae</taxon>
        <taxon>Blastopirellula</taxon>
    </lineage>
</organism>
<dbReference type="InterPro" id="IPR010768">
    <property type="entry name" value="GATase1-like"/>
</dbReference>
<feature type="transmembrane region" description="Helical" evidence="1">
    <location>
        <begin position="766"/>
        <end position="785"/>
    </location>
</feature>